<gene>
    <name evidence="2" type="ORF">PBIL07802_LOCUS13858</name>
</gene>
<feature type="compositionally biased region" description="Low complexity" evidence="1">
    <location>
        <begin position="366"/>
        <end position="377"/>
    </location>
</feature>
<dbReference type="AlphaFoldDB" id="A0A7S3DAJ4"/>
<accession>A0A7S3DAJ4</accession>
<feature type="region of interest" description="Disordered" evidence="1">
    <location>
        <begin position="301"/>
        <end position="386"/>
    </location>
</feature>
<feature type="compositionally biased region" description="Gly residues" evidence="1">
    <location>
        <begin position="1077"/>
        <end position="1087"/>
    </location>
</feature>
<name>A0A7S3DAJ4_9EUKA</name>
<evidence type="ECO:0000256" key="1">
    <source>
        <dbReference type="SAM" id="MobiDB-lite"/>
    </source>
</evidence>
<protein>
    <submittedName>
        <fullName evidence="2">Uncharacterized protein</fullName>
    </submittedName>
</protein>
<feature type="region of interest" description="Disordered" evidence="1">
    <location>
        <begin position="694"/>
        <end position="742"/>
    </location>
</feature>
<feature type="compositionally biased region" description="Basic and acidic residues" evidence="1">
    <location>
        <begin position="89"/>
        <end position="109"/>
    </location>
</feature>
<dbReference type="EMBL" id="HBIB01021354">
    <property type="protein sequence ID" value="CAE0251634.1"/>
    <property type="molecule type" value="Transcribed_RNA"/>
</dbReference>
<reference evidence="2" key="1">
    <citation type="submission" date="2021-01" db="EMBL/GenBank/DDBJ databases">
        <authorList>
            <person name="Corre E."/>
            <person name="Pelletier E."/>
            <person name="Niang G."/>
            <person name="Scheremetjew M."/>
            <person name="Finn R."/>
            <person name="Kale V."/>
            <person name="Holt S."/>
            <person name="Cochrane G."/>
            <person name="Meng A."/>
            <person name="Brown T."/>
            <person name="Cohen L."/>
        </authorList>
    </citation>
    <scope>NUCLEOTIDE SEQUENCE</scope>
    <source>
        <strain evidence="2">NIES-2562</strain>
    </source>
</reference>
<evidence type="ECO:0000313" key="2">
    <source>
        <dbReference type="EMBL" id="CAE0251634.1"/>
    </source>
</evidence>
<feature type="region of interest" description="Disordered" evidence="1">
    <location>
        <begin position="569"/>
        <end position="593"/>
    </location>
</feature>
<feature type="region of interest" description="Disordered" evidence="1">
    <location>
        <begin position="1072"/>
        <end position="1099"/>
    </location>
</feature>
<sequence length="1232" mass="133721">MEVDEVVSTIALPNLACPFGSGEEEEQPTPVGTHVEAVALMQLISIISTTFLAEHSVEVKDVRCEMMAKSTNASIVAHHLHFTLMGGRGRNEAEAERGGLHEGEGEQQRRARGGSSQVRCGQVCMTCSESGGEVDEMKGRNSGGEYASVSRESMRSGWGEEEEGEEQQKRACTIEVRGREEQVDIAAYVDVHQPENVYFAQVCGDMCGAHVSAMLLLSRCMQVLNSMRSRMAVCVGEQGGRSSNGGGGESGEGQGRYLPDFTYITLESVKVKSQVECEKIGYQPTVTSLDAADLTLTYSNVENRGGRKGSGEDSQQQQGESKGKTTGSVGGVPPLTRGGGGSSRGSFTTTGGDGESVSGKRRRRTNSGSGSSVLRSASGEKREGEVMSANQLKMELQHGSKMLTIFLLPHPAQAHRVTFTQVGEGGIGGLVTPPSLSMRKAMEEAESEKRLSQSHVLYCDCVSSTGALKDNAGVIAYASRSVFSLFHPSSTSTPSCFFMQSAEWSHNLDEERGTEGVHAVQMEYWIGSTEKIAMAFSSLKLSEKEEKEWSVESENLFCCVENRKVEKKSKDEVKEKEKEKEKGKEKGKEKEEKKKNVMVVRQSVLNVNGQAFLPFLSFLFTSSSAGIGERVPHRCAFAETLLTCTYEEDSMRCAVDVNVFKADMELKFVPTLSVHSFGVYAKAGTICVPNMDSGGGGGQSNMSGRGMSEAKRGEGQSGATRMGEKEGGSQGGREGGEEGHDKGIKWKEVNKAKLGFVEVVGKKSAKMDHTVVKFGGDVLVTGVTTSSYVEWIRRVVMLISAGIVIFPAAQLQQQQLLDSASDASRLEDSASSASSLAIVPNLNRLKLSGREQSGRYPRVENKWTKAKPDVEKGWAQRATNDDRNVLAEHALLDCRVDMPRLFMKLSEYSSHPIHIELHNVKCAFSFLPLPACFVLDAKEGRVSILPSTREKGRPSVVTMKLLPALDGHYTGSTSTNAVQVMLTRSKLRNLIQGRASARKRAEMDQPQFVTNVLVRLGCVHAEFRRDDSHFLSYLYQRLQAFFLLENVGSDLLFRLRVPSFCIVSNLVAGDDSKEGGGEAAGQRGGGGGEREGEQKGGTGGIGDYFTLPPAASAFFSSFLGGDSENHTSSSVSSPRHHHKNTFFARLVGTLLHSPHPNMEVKTVPILYSALDDSALMQLDALLVHLTRMYKLGGEEEEEEEGEEEITTRFGPDAGFFGHVAESLTPVFGPTYK</sequence>
<proteinExistence type="predicted"/>
<organism evidence="2">
    <name type="scientific">Palpitomonas bilix</name>
    <dbReference type="NCBI Taxonomy" id="652834"/>
    <lineage>
        <taxon>Eukaryota</taxon>
        <taxon>Eukaryota incertae sedis</taxon>
    </lineage>
</organism>
<feature type="region of interest" description="Disordered" evidence="1">
    <location>
        <begin position="87"/>
        <end position="114"/>
    </location>
</feature>
<feature type="region of interest" description="Disordered" evidence="1">
    <location>
        <begin position="135"/>
        <end position="170"/>
    </location>
</feature>